<dbReference type="RefSeq" id="WP_126781276.1">
    <property type="nucleotide sequence ID" value="NZ_CAUQJP010000076.1"/>
</dbReference>
<evidence type="ECO:0000313" key="2">
    <source>
        <dbReference type="Proteomes" id="UP000287239"/>
    </source>
</evidence>
<accession>A0A429ZIL3</accession>
<reference evidence="1 2" key="1">
    <citation type="submission" date="2017-05" db="EMBL/GenBank/DDBJ databases">
        <title>Vagococcus spp. assemblies.</title>
        <authorList>
            <person name="Gulvik C.A."/>
        </authorList>
    </citation>
    <scope>NUCLEOTIDE SEQUENCE [LARGE SCALE GENOMIC DNA]</scope>
    <source>
        <strain evidence="1 2">NCFB 2777</strain>
    </source>
</reference>
<organism evidence="1 2">
    <name type="scientific">Vagococcus salmoninarum</name>
    <dbReference type="NCBI Taxonomy" id="2739"/>
    <lineage>
        <taxon>Bacteria</taxon>
        <taxon>Bacillati</taxon>
        <taxon>Bacillota</taxon>
        <taxon>Bacilli</taxon>
        <taxon>Lactobacillales</taxon>
        <taxon>Enterococcaceae</taxon>
        <taxon>Vagococcus</taxon>
    </lineage>
</organism>
<dbReference type="AlphaFoldDB" id="A0A429ZIL3"/>
<gene>
    <name evidence="1" type="ORF">CBF35_11435</name>
</gene>
<dbReference type="GeneID" id="98568988"/>
<proteinExistence type="predicted"/>
<evidence type="ECO:0000313" key="1">
    <source>
        <dbReference type="EMBL" id="RST93530.1"/>
    </source>
</evidence>
<sequence length="125" mass="14807">MRKKITLAEFEQLQTSIDHLEETWFRYLDEAPNEWYEFKYGAIIQRFMKYQRYSILKDQVKSSKWRKQAKMPAQTYRELVEMAEISKKLKEVLNHPPLGLNDVPLVISKGGRDAKRTATRANANN</sequence>
<dbReference type="EMBL" id="NGJU01000018">
    <property type="protein sequence ID" value="RST93530.1"/>
    <property type="molecule type" value="Genomic_DNA"/>
</dbReference>
<name>A0A429ZIL3_9ENTE</name>
<dbReference type="Proteomes" id="UP000287239">
    <property type="component" value="Unassembled WGS sequence"/>
</dbReference>
<protein>
    <submittedName>
        <fullName evidence="1">Uncharacterized protein</fullName>
    </submittedName>
</protein>
<keyword evidence="2" id="KW-1185">Reference proteome</keyword>
<comment type="caution">
    <text evidence="1">The sequence shown here is derived from an EMBL/GenBank/DDBJ whole genome shotgun (WGS) entry which is preliminary data.</text>
</comment>